<keyword evidence="8" id="KW-1185">Reference proteome</keyword>
<dbReference type="Proteomes" id="UP000216446">
    <property type="component" value="Unassembled WGS sequence"/>
</dbReference>
<keyword evidence="2 4" id="KW-0472">Membrane</keyword>
<comment type="caution">
    <text evidence="7">The sequence shown here is derived from an EMBL/GenBank/DDBJ whole genome shotgun (WGS) entry which is preliminary data.</text>
</comment>
<comment type="subcellular location">
    <subcellularLocation>
        <location evidence="1">Cell outer membrane</location>
    </subcellularLocation>
</comment>
<dbReference type="InterPro" id="IPR036737">
    <property type="entry name" value="OmpA-like_sf"/>
</dbReference>
<evidence type="ECO:0000256" key="1">
    <source>
        <dbReference type="ARBA" id="ARBA00004442"/>
    </source>
</evidence>
<dbReference type="CDD" id="cd07185">
    <property type="entry name" value="OmpA_C-like"/>
    <property type="match status" value="1"/>
</dbReference>
<keyword evidence="3" id="KW-0998">Cell outer membrane</keyword>
<proteinExistence type="predicted"/>
<name>A0A259TVB3_9BACT</name>
<dbReference type="PANTHER" id="PTHR30329:SF21">
    <property type="entry name" value="LIPOPROTEIN YIAD-RELATED"/>
    <property type="match status" value="1"/>
</dbReference>
<dbReference type="PROSITE" id="PS51123">
    <property type="entry name" value="OMPA_2"/>
    <property type="match status" value="1"/>
</dbReference>
<evidence type="ECO:0000256" key="4">
    <source>
        <dbReference type="PROSITE-ProRule" id="PRU00473"/>
    </source>
</evidence>
<evidence type="ECO:0000313" key="8">
    <source>
        <dbReference type="Proteomes" id="UP000216446"/>
    </source>
</evidence>
<dbReference type="Gene3D" id="3.30.1330.60">
    <property type="entry name" value="OmpA-like domain"/>
    <property type="match status" value="1"/>
</dbReference>
<feature type="region of interest" description="Disordered" evidence="5">
    <location>
        <begin position="218"/>
        <end position="262"/>
    </location>
</feature>
<protein>
    <recommendedName>
        <fullName evidence="6">OmpA-like domain-containing protein</fullName>
    </recommendedName>
</protein>
<dbReference type="Pfam" id="PF00691">
    <property type="entry name" value="OmpA"/>
    <property type="match status" value="1"/>
</dbReference>
<dbReference type="RefSeq" id="WP_179270951.1">
    <property type="nucleotide sequence ID" value="NZ_MQWB01000001.1"/>
</dbReference>
<dbReference type="InterPro" id="IPR050330">
    <property type="entry name" value="Bact_OuterMem_StrucFunc"/>
</dbReference>
<evidence type="ECO:0000256" key="2">
    <source>
        <dbReference type="ARBA" id="ARBA00023136"/>
    </source>
</evidence>
<dbReference type="GO" id="GO:0009279">
    <property type="term" value="C:cell outer membrane"/>
    <property type="evidence" value="ECO:0007669"/>
    <property type="project" value="UniProtKB-SubCell"/>
</dbReference>
<evidence type="ECO:0000256" key="3">
    <source>
        <dbReference type="ARBA" id="ARBA00023237"/>
    </source>
</evidence>
<dbReference type="AlphaFoldDB" id="A0A259TVB3"/>
<dbReference type="PRINTS" id="PR01021">
    <property type="entry name" value="OMPADOMAIN"/>
</dbReference>
<evidence type="ECO:0000313" key="7">
    <source>
        <dbReference type="EMBL" id="OZC01683.1"/>
    </source>
</evidence>
<feature type="compositionally biased region" description="Low complexity" evidence="5">
    <location>
        <begin position="233"/>
        <end position="245"/>
    </location>
</feature>
<dbReference type="EMBL" id="MQWB01000001">
    <property type="protein sequence ID" value="OZC01683.1"/>
    <property type="molecule type" value="Genomic_DNA"/>
</dbReference>
<dbReference type="InterPro" id="IPR006665">
    <property type="entry name" value="OmpA-like"/>
</dbReference>
<accession>A0A259TVB3</accession>
<evidence type="ECO:0000259" key="6">
    <source>
        <dbReference type="PROSITE" id="PS51123"/>
    </source>
</evidence>
<sequence>MPRPALWLLSLLAFLVLCVICVSRHASAIEADVEARTRAVLSASEYRGAAELAFSGRDVTVRAEDPALAERVAERVRGIEGVRTATVAGPLAPLPDVALDGPFALTPLASGALALRGAVPDSATRDRLMGAAQMAFPDRRIRDGLTLDSTAPGDWAGDVASALSRLKTVQNPGLSVDASGALVLTGTVDGEGSRRNVESRVTSVVSPRAVDNRLALAGTAPAPEAQPDVASGETPGAETDATPEPAAERPAPEAAPSGQVEVQNALSQDADAQALERVLRQRLGRGAVTFEAGTDRLTPGSAEVLRRAADALKAQPEIAIELQAHTDSEGPTRPNQRLSEARARAAKRVLVDAGVTPDQLLAAGYGESTPIASNSTEAGRAQNRRVVFKLLRRR</sequence>
<evidence type="ECO:0000256" key="5">
    <source>
        <dbReference type="SAM" id="MobiDB-lite"/>
    </source>
</evidence>
<organism evidence="7 8">
    <name type="scientific">Rubricoccus marinus</name>
    <dbReference type="NCBI Taxonomy" id="716817"/>
    <lineage>
        <taxon>Bacteria</taxon>
        <taxon>Pseudomonadati</taxon>
        <taxon>Rhodothermota</taxon>
        <taxon>Rhodothermia</taxon>
        <taxon>Rhodothermales</taxon>
        <taxon>Rubricoccaceae</taxon>
        <taxon>Rubricoccus</taxon>
    </lineage>
</organism>
<feature type="domain" description="OmpA-like" evidence="6">
    <location>
        <begin position="277"/>
        <end position="394"/>
    </location>
</feature>
<dbReference type="PANTHER" id="PTHR30329">
    <property type="entry name" value="STATOR ELEMENT OF FLAGELLAR MOTOR COMPLEX"/>
    <property type="match status" value="1"/>
</dbReference>
<dbReference type="SUPFAM" id="SSF103088">
    <property type="entry name" value="OmpA-like"/>
    <property type="match status" value="1"/>
</dbReference>
<dbReference type="InParanoid" id="A0A259TVB3"/>
<gene>
    <name evidence="7" type="ORF">BSZ36_01005</name>
</gene>
<dbReference type="InterPro" id="IPR006664">
    <property type="entry name" value="OMP_bac"/>
</dbReference>
<reference evidence="7 8" key="1">
    <citation type="submission" date="2016-11" db="EMBL/GenBank/DDBJ databases">
        <title>Study of marine rhodopsin-containing bacteria.</title>
        <authorList>
            <person name="Yoshizawa S."/>
            <person name="Kumagai Y."/>
            <person name="Kogure K."/>
        </authorList>
    </citation>
    <scope>NUCLEOTIDE SEQUENCE [LARGE SCALE GENOMIC DNA]</scope>
    <source>
        <strain evidence="7 8">SG-29</strain>
    </source>
</reference>
<dbReference type="Gene3D" id="3.40.1520.20">
    <property type="match status" value="1"/>
</dbReference>